<evidence type="ECO:0000313" key="3">
    <source>
        <dbReference type="EMBL" id="CEA09750.1"/>
    </source>
</evidence>
<dbReference type="AlphaFoldDB" id="A0A078MTT1"/>
<keyword evidence="2" id="KW-0812">Transmembrane</keyword>
<dbReference type="GO" id="GO:0031012">
    <property type="term" value="C:extracellular matrix"/>
    <property type="evidence" value="ECO:0007669"/>
    <property type="project" value="TreeGrafter"/>
</dbReference>
<proteinExistence type="predicted"/>
<evidence type="ECO:0000256" key="1">
    <source>
        <dbReference type="SAM" id="MobiDB-lite"/>
    </source>
</evidence>
<feature type="region of interest" description="Disordered" evidence="1">
    <location>
        <begin position="1"/>
        <end position="74"/>
    </location>
</feature>
<keyword evidence="2" id="KW-0472">Membrane</keyword>
<dbReference type="PATRIC" id="fig|1461584.3.peg.3096"/>
<dbReference type="InterPro" id="IPR050149">
    <property type="entry name" value="Collagen_superfamily"/>
</dbReference>
<name>A0A078MTT1_9MICC</name>
<evidence type="ECO:0000256" key="2">
    <source>
        <dbReference type="SAM" id="Phobius"/>
    </source>
</evidence>
<dbReference type="GO" id="GO:0030020">
    <property type="term" value="F:extracellular matrix structural constituent conferring tensile strength"/>
    <property type="evidence" value="ECO:0007669"/>
    <property type="project" value="TreeGrafter"/>
</dbReference>
<evidence type="ECO:0008006" key="4">
    <source>
        <dbReference type="Google" id="ProtNLM"/>
    </source>
</evidence>
<dbReference type="PANTHER" id="PTHR24023:SF1060">
    <property type="entry name" value="COLLAGEN ALPHA-1(IV) CHAIN"/>
    <property type="match status" value="1"/>
</dbReference>
<protein>
    <recommendedName>
        <fullName evidence="4">DUF4190 domain-containing protein</fullName>
    </recommendedName>
</protein>
<feature type="compositionally biased region" description="Basic and acidic residues" evidence="1">
    <location>
        <begin position="1"/>
        <end position="18"/>
    </location>
</feature>
<feature type="transmembrane region" description="Helical" evidence="2">
    <location>
        <begin position="203"/>
        <end position="230"/>
    </location>
</feature>
<accession>A0A078MTT1</accession>
<organism evidence="3">
    <name type="scientific">Arthrobacter saudimassiliensis</name>
    <dbReference type="NCBI Taxonomy" id="1461584"/>
    <lineage>
        <taxon>Bacteria</taxon>
        <taxon>Bacillati</taxon>
        <taxon>Actinomycetota</taxon>
        <taxon>Actinomycetes</taxon>
        <taxon>Micrococcales</taxon>
        <taxon>Micrococcaceae</taxon>
        <taxon>Arthrobacter</taxon>
    </lineage>
</organism>
<dbReference type="EMBL" id="LN483072">
    <property type="protein sequence ID" value="CEA09750.1"/>
    <property type="molecule type" value="Genomic_DNA"/>
</dbReference>
<sequence length="410" mass="41334">MDREQEPQEPQEPKEPHDGPSGADGGAADGPPVTPWGHAPGNPYVQGGAASPGTPYGQGASGPAGYSGSADAGSPGYPGATGPAGYPGAADAGYPGYPGAAGPAGYPGAPDTGYPGYPGAPAAPGYPGYPGYGPAGYAGMPGPVPEPGKGLGIGALVTGGLALLTCWIPFVNVVAVLLGLVAVGLGIAATVKGSRAGTSGKPMGITAIVLGAVAAVVAVLINIALSAAFYSSVEEAPGPVADEPYPLTETEGYDDYSYDLARSTVEEILAAPSSAPGESATVGTYTVRLADVNLDATEDVLDRFPDTEEPRDAYALFTFTGTYNGTGPGLPWLDLQAEFVGADGRSYSPLSCPMQLDPGRFDQPRPEAGAEITREVCIALPPEALGPDARIRLQMVLAESDNEAVYWRLP</sequence>
<reference evidence="3" key="1">
    <citation type="submission" date="2014-07" db="EMBL/GenBank/DDBJ databases">
        <authorList>
            <person name="Urmite Genomes Urmite Genomes"/>
        </authorList>
    </citation>
    <scope>NUCLEOTIDE SEQUENCE</scope>
    <source>
        <strain evidence="3">11W110_air</strain>
    </source>
</reference>
<feature type="compositionally biased region" description="Low complexity" evidence="1">
    <location>
        <begin position="55"/>
        <end position="74"/>
    </location>
</feature>
<dbReference type="GO" id="GO:0030198">
    <property type="term" value="P:extracellular matrix organization"/>
    <property type="evidence" value="ECO:0007669"/>
    <property type="project" value="TreeGrafter"/>
</dbReference>
<gene>
    <name evidence="3" type="ORF">BN1051_03122</name>
</gene>
<keyword evidence="2" id="KW-1133">Transmembrane helix</keyword>
<feature type="transmembrane region" description="Helical" evidence="2">
    <location>
        <begin position="167"/>
        <end position="191"/>
    </location>
</feature>
<dbReference type="PANTHER" id="PTHR24023">
    <property type="entry name" value="COLLAGEN ALPHA"/>
    <property type="match status" value="1"/>
</dbReference>
<dbReference type="GO" id="GO:0005615">
    <property type="term" value="C:extracellular space"/>
    <property type="evidence" value="ECO:0007669"/>
    <property type="project" value="TreeGrafter"/>
</dbReference>